<name>A0A0A1FF24_9BURK</name>
<dbReference type="Gene3D" id="3.40.390.10">
    <property type="entry name" value="Collagenase (Catalytic Domain)"/>
    <property type="match status" value="1"/>
</dbReference>
<dbReference type="Proteomes" id="UP000030302">
    <property type="component" value="Chromosome"/>
</dbReference>
<evidence type="ECO:0000256" key="1">
    <source>
        <dbReference type="SAM" id="SignalP"/>
    </source>
</evidence>
<dbReference type="SUPFAM" id="SSF55486">
    <property type="entry name" value="Metalloproteases ('zincins'), catalytic domain"/>
    <property type="match status" value="1"/>
</dbReference>
<dbReference type="PROSITE" id="PS51257">
    <property type="entry name" value="PROKAR_LIPOPROTEIN"/>
    <property type="match status" value="1"/>
</dbReference>
<dbReference type="GO" id="GO:0008237">
    <property type="term" value="F:metallopeptidase activity"/>
    <property type="evidence" value="ECO:0007669"/>
    <property type="project" value="InterPro"/>
</dbReference>
<evidence type="ECO:0000313" key="3">
    <source>
        <dbReference type="EMBL" id="AIY42385.1"/>
    </source>
</evidence>
<evidence type="ECO:0000313" key="4">
    <source>
        <dbReference type="Proteomes" id="UP000030302"/>
    </source>
</evidence>
<dbReference type="KEGG" id="care:LT85_3227"/>
<accession>A0A0A1FF24</accession>
<dbReference type="PROSITE" id="PS51841">
    <property type="entry name" value="LTD"/>
    <property type="match status" value="1"/>
</dbReference>
<dbReference type="SUPFAM" id="SSF74853">
    <property type="entry name" value="Lamin A/C globular tail domain"/>
    <property type="match status" value="1"/>
</dbReference>
<evidence type="ECO:0000259" key="2">
    <source>
        <dbReference type="PROSITE" id="PS51841"/>
    </source>
</evidence>
<dbReference type="InterPro" id="IPR036415">
    <property type="entry name" value="Lamin_tail_dom_sf"/>
</dbReference>
<dbReference type="InterPro" id="IPR024079">
    <property type="entry name" value="MetalloPept_cat_dom_sf"/>
</dbReference>
<keyword evidence="4" id="KW-1185">Reference proteome</keyword>
<keyword evidence="1" id="KW-0732">Signal</keyword>
<sequence length="679" mass="72404">MNSFMLRFKSKKIARTSLPLVLSLVLSACGDGGGGNAINAQVKAGASAAQKAPSAQLLATSATPAAPVAPGLYLSEVAANYRGTDGVSWVELFNNSTATINLSDYRLRANGVDSASKALSANPITFDLPNVTIPAGGYFVVAGKPSSYLKDSDKSAYILQTVAATQANAQDVNYLPYWTDKAGFVELLRVADNSTADFVRFGSEQTKPTTDGAWSGDNVAAFPALANYISTTTLDPLDNFDRSIVRLSGAQNFAVSATKTDWTLVTFPTPGGPNDVPAGTVDSDNDGIPDTAKVDGGTFAGLDLYTLGARKGQRDLFLQVDYMTSNDPALSPRREALQKVVDAFQSHNIKIHFDAGNLFNTALAPDDFNLSGDVSHAQPFESCTDTPQVQNANCGSLYQYSSGSLDVRRKPVFRYMLMASSQNANGSSGSSGIAELPGNKFLVTLGQWGFANLDLSAAANKNVLVNYQAGTIMHEFGHTLDLHHGGFEDANYKPNYFSIMNYLYQLNGLPLNPKGMGPTQRWYYAMNTTGNSAVPGYAAKKMPFRVIVDGPVTDNFKIDYSNGSGAGMNQAALLESDNIGRGNDAGAYGDWNVDGVQQKKAYAFQLNGTGYTVIKDNDDWTALQLVLNSHSDVVPNANGAQAKVSGRIKPGRRYGTLVKEDAPPANLLQDLASMSRSAR</sequence>
<dbReference type="AlphaFoldDB" id="A0A0A1FF24"/>
<dbReference type="Pfam" id="PF00932">
    <property type="entry name" value="LTD"/>
    <property type="match status" value="1"/>
</dbReference>
<feature type="signal peptide" evidence="1">
    <location>
        <begin position="1"/>
        <end position="28"/>
    </location>
</feature>
<dbReference type="STRING" id="279058.LT85_3227"/>
<gene>
    <name evidence="3" type="ORF">LT85_3227</name>
</gene>
<dbReference type="OrthoDB" id="369088at2"/>
<feature type="chain" id="PRO_5001983515" description="LTD domain-containing protein" evidence="1">
    <location>
        <begin position="29"/>
        <end position="679"/>
    </location>
</feature>
<dbReference type="InterPro" id="IPR001322">
    <property type="entry name" value="Lamin_tail_dom"/>
</dbReference>
<protein>
    <recommendedName>
        <fullName evidence="2">LTD domain-containing protein</fullName>
    </recommendedName>
</protein>
<proteinExistence type="predicted"/>
<organism evidence="3 4">
    <name type="scientific">Collimonas arenae</name>
    <dbReference type="NCBI Taxonomy" id="279058"/>
    <lineage>
        <taxon>Bacteria</taxon>
        <taxon>Pseudomonadati</taxon>
        <taxon>Pseudomonadota</taxon>
        <taxon>Betaproteobacteria</taxon>
        <taxon>Burkholderiales</taxon>
        <taxon>Oxalobacteraceae</taxon>
        <taxon>Collimonas</taxon>
    </lineage>
</organism>
<dbReference type="HOGENOM" id="CLU_404768_0_0_4"/>
<feature type="domain" description="LTD" evidence="2">
    <location>
        <begin position="60"/>
        <end position="169"/>
    </location>
</feature>
<reference evidence="4" key="1">
    <citation type="journal article" date="2014" name="Soil Biol. Biochem.">
        <title>Structure and function of bacterial communities in ageing soils: Insights from the Mendocino ecological staircase.</title>
        <authorList>
            <person name="Uroz S."/>
            <person name="Tech J.J."/>
            <person name="Sawaya N.A."/>
            <person name="Frey-Klett P."/>
            <person name="Leveau J.H.J."/>
        </authorList>
    </citation>
    <scope>NUCLEOTIDE SEQUENCE [LARGE SCALE GENOMIC DNA]</scope>
    <source>
        <strain evidence="4">Cal35</strain>
    </source>
</reference>
<dbReference type="EMBL" id="CP009962">
    <property type="protein sequence ID" value="AIY42385.1"/>
    <property type="molecule type" value="Genomic_DNA"/>
</dbReference>